<dbReference type="InterPro" id="IPR056124">
    <property type="entry name" value="DUF7707"/>
</dbReference>
<evidence type="ECO:0000313" key="2">
    <source>
        <dbReference type="EMBL" id="GAA0270548.1"/>
    </source>
</evidence>
<evidence type="ECO:0000259" key="1">
    <source>
        <dbReference type="Pfam" id="PF24808"/>
    </source>
</evidence>
<dbReference type="Proteomes" id="UP001501867">
    <property type="component" value="Unassembled WGS sequence"/>
</dbReference>
<reference evidence="2 3" key="1">
    <citation type="journal article" date="2019" name="Int. J. Syst. Evol. Microbiol.">
        <title>The Global Catalogue of Microorganisms (GCM) 10K type strain sequencing project: providing services to taxonomists for standard genome sequencing and annotation.</title>
        <authorList>
            <consortium name="The Broad Institute Genomics Platform"/>
            <consortium name="The Broad Institute Genome Sequencing Center for Infectious Disease"/>
            <person name="Wu L."/>
            <person name="Ma J."/>
        </authorList>
    </citation>
    <scope>NUCLEOTIDE SEQUENCE [LARGE SCALE GENOMIC DNA]</scope>
    <source>
        <strain evidence="2 3">JCM 4505</strain>
    </source>
</reference>
<sequence length="82" mass="8979">MDLDELSQAERRRWVETHTAAVRALSMATAGKEPQVNTADERSLSYECVLGDGSRPDLVSVVGTIPDLARTLQEGRAARQKP</sequence>
<proteinExistence type="predicted"/>
<evidence type="ECO:0000313" key="3">
    <source>
        <dbReference type="Proteomes" id="UP001501867"/>
    </source>
</evidence>
<organism evidence="2 3">
    <name type="scientific">Streptomyces polychromogenes</name>
    <dbReference type="NCBI Taxonomy" id="67342"/>
    <lineage>
        <taxon>Bacteria</taxon>
        <taxon>Bacillati</taxon>
        <taxon>Actinomycetota</taxon>
        <taxon>Actinomycetes</taxon>
        <taxon>Kitasatosporales</taxon>
        <taxon>Streptomycetaceae</taxon>
        <taxon>Streptomyces</taxon>
    </lineage>
</organism>
<dbReference type="Pfam" id="PF24808">
    <property type="entry name" value="DUF7707"/>
    <property type="match status" value="1"/>
</dbReference>
<protein>
    <recommendedName>
        <fullName evidence="1">DUF7707 domain-containing protein</fullName>
    </recommendedName>
</protein>
<gene>
    <name evidence="2" type="ORF">GCM10010302_05150</name>
</gene>
<dbReference type="EMBL" id="BAAABV010000005">
    <property type="protein sequence ID" value="GAA0270548.1"/>
    <property type="molecule type" value="Genomic_DNA"/>
</dbReference>
<feature type="domain" description="DUF7707" evidence="1">
    <location>
        <begin position="2"/>
        <end position="67"/>
    </location>
</feature>
<name>A0ABN0V1N7_9ACTN</name>
<accession>A0ABN0V1N7</accession>
<comment type="caution">
    <text evidence="2">The sequence shown here is derived from an EMBL/GenBank/DDBJ whole genome shotgun (WGS) entry which is preliminary data.</text>
</comment>
<dbReference type="RefSeq" id="WP_344151661.1">
    <property type="nucleotide sequence ID" value="NZ_BAAABV010000005.1"/>
</dbReference>
<keyword evidence="3" id="KW-1185">Reference proteome</keyword>